<keyword evidence="4" id="KW-1185">Reference proteome</keyword>
<gene>
    <name evidence="3" type="ORF">BVC80_999g6</name>
</gene>
<keyword evidence="3" id="KW-0808">Transferase</keyword>
<dbReference type="Proteomes" id="UP000195402">
    <property type="component" value="Unassembled WGS sequence"/>
</dbReference>
<feature type="domain" description="Reverse transcriptase zinc-binding" evidence="2">
    <location>
        <begin position="54"/>
        <end position="138"/>
    </location>
</feature>
<keyword evidence="1" id="KW-0472">Membrane</keyword>
<evidence type="ECO:0000259" key="2">
    <source>
        <dbReference type="Pfam" id="PF13966"/>
    </source>
</evidence>
<reference evidence="3 4" key="1">
    <citation type="journal article" date="2017" name="Mol. Plant">
        <title>The Genome of Medicinal Plant Macleaya cordata Provides New Insights into Benzylisoquinoline Alkaloids Metabolism.</title>
        <authorList>
            <person name="Liu X."/>
            <person name="Liu Y."/>
            <person name="Huang P."/>
            <person name="Ma Y."/>
            <person name="Qing Z."/>
            <person name="Tang Q."/>
            <person name="Cao H."/>
            <person name="Cheng P."/>
            <person name="Zheng Y."/>
            <person name="Yuan Z."/>
            <person name="Zhou Y."/>
            <person name="Liu J."/>
            <person name="Tang Z."/>
            <person name="Zhuo Y."/>
            <person name="Zhang Y."/>
            <person name="Yu L."/>
            <person name="Huang J."/>
            <person name="Yang P."/>
            <person name="Peng Q."/>
            <person name="Zhang J."/>
            <person name="Jiang W."/>
            <person name="Zhang Z."/>
            <person name="Lin K."/>
            <person name="Ro D.K."/>
            <person name="Chen X."/>
            <person name="Xiong X."/>
            <person name="Shang Y."/>
            <person name="Huang S."/>
            <person name="Zeng J."/>
        </authorList>
    </citation>
    <scope>NUCLEOTIDE SEQUENCE [LARGE SCALE GENOMIC DNA]</scope>
    <source>
        <strain evidence="4">cv. BLH2017</strain>
        <tissue evidence="3">Root</tissue>
    </source>
</reference>
<proteinExistence type="predicted"/>
<keyword evidence="3" id="KW-0695">RNA-directed DNA polymerase</keyword>
<sequence>MGVDGEIQWNLDLSRRLYEWELSKAIDLFALIDNFALQDSDDPRSWRLKKSGLFSMASCYSAIHQSNREPFQNKDVWDPLVPTKIAFFAWLESHNSILTQDNMARKGMIIVNRCCLCSKGFESVPHLLLSYPVTREIWEYFLYGFGIDWVFHEDLKRMFSKRLVSHFTNAGNFLWHFLPFAIAWIIWLERNDRTLNDKEKDIHKMILIIKAILYYWALPTKLLEGFRFEDLVFKWDQVVRKG</sequence>
<dbReference type="InterPro" id="IPR026960">
    <property type="entry name" value="RVT-Znf"/>
</dbReference>
<dbReference type="STRING" id="56857.A0A200PXV9"/>
<accession>A0A200PXV9</accession>
<dbReference type="InParanoid" id="A0A200PXV9"/>
<keyword evidence="3" id="KW-0548">Nucleotidyltransferase</keyword>
<keyword evidence="1" id="KW-1133">Transmembrane helix</keyword>
<comment type="caution">
    <text evidence="3">The sequence shown here is derived from an EMBL/GenBank/DDBJ whole genome shotgun (WGS) entry which is preliminary data.</text>
</comment>
<evidence type="ECO:0000256" key="1">
    <source>
        <dbReference type="SAM" id="Phobius"/>
    </source>
</evidence>
<dbReference type="Pfam" id="PF13966">
    <property type="entry name" value="zf-RVT"/>
    <property type="match status" value="1"/>
</dbReference>
<evidence type="ECO:0000313" key="4">
    <source>
        <dbReference type="Proteomes" id="UP000195402"/>
    </source>
</evidence>
<organism evidence="3 4">
    <name type="scientific">Macleaya cordata</name>
    <name type="common">Five-seeded plume-poppy</name>
    <name type="synonym">Bocconia cordata</name>
    <dbReference type="NCBI Taxonomy" id="56857"/>
    <lineage>
        <taxon>Eukaryota</taxon>
        <taxon>Viridiplantae</taxon>
        <taxon>Streptophyta</taxon>
        <taxon>Embryophyta</taxon>
        <taxon>Tracheophyta</taxon>
        <taxon>Spermatophyta</taxon>
        <taxon>Magnoliopsida</taxon>
        <taxon>Ranunculales</taxon>
        <taxon>Papaveraceae</taxon>
        <taxon>Papaveroideae</taxon>
        <taxon>Macleaya</taxon>
    </lineage>
</organism>
<dbReference type="EMBL" id="MVGT01003876">
    <property type="protein sequence ID" value="OVA03031.1"/>
    <property type="molecule type" value="Genomic_DNA"/>
</dbReference>
<protein>
    <submittedName>
        <fullName evidence="3">Reverse transcriptase zinc-binding domain</fullName>
    </submittedName>
</protein>
<keyword evidence="1" id="KW-0812">Transmembrane</keyword>
<evidence type="ECO:0000313" key="3">
    <source>
        <dbReference type="EMBL" id="OVA03031.1"/>
    </source>
</evidence>
<dbReference type="OrthoDB" id="1256921at2759"/>
<feature type="transmembrane region" description="Helical" evidence="1">
    <location>
        <begin position="167"/>
        <end position="187"/>
    </location>
</feature>
<dbReference type="AlphaFoldDB" id="A0A200PXV9"/>
<name>A0A200PXV9_MACCD</name>
<dbReference type="GO" id="GO:0003964">
    <property type="term" value="F:RNA-directed DNA polymerase activity"/>
    <property type="evidence" value="ECO:0007669"/>
    <property type="project" value="UniProtKB-KW"/>
</dbReference>